<gene>
    <name evidence="2" type="ORF">HBH26_06360</name>
</gene>
<evidence type="ECO:0000256" key="1">
    <source>
        <dbReference type="SAM" id="Phobius"/>
    </source>
</evidence>
<dbReference type="Proteomes" id="UP000732399">
    <property type="component" value="Unassembled WGS sequence"/>
</dbReference>
<evidence type="ECO:0000313" key="2">
    <source>
        <dbReference type="EMBL" id="NJR78239.1"/>
    </source>
</evidence>
<evidence type="ECO:0008006" key="4">
    <source>
        <dbReference type="Google" id="ProtNLM"/>
    </source>
</evidence>
<keyword evidence="1" id="KW-1133">Transmembrane helix</keyword>
<reference evidence="2 3" key="1">
    <citation type="submission" date="2020-03" db="EMBL/GenBank/DDBJ databases">
        <authorList>
            <person name="Wang L."/>
            <person name="He N."/>
            <person name="Li Y."/>
            <person name="Fang Y."/>
            <person name="Zhang F."/>
        </authorList>
    </citation>
    <scope>NUCLEOTIDE SEQUENCE [LARGE SCALE GENOMIC DNA]</scope>
    <source>
        <strain evidence="2 3">36D10-4-7</strain>
    </source>
</reference>
<name>A0ABX1CJS2_9SPHN</name>
<protein>
    <recommendedName>
        <fullName evidence="4">VanZ family protein</fullName>
    </recommendedName>
</protein>
<keyword evidence="3" id="KW-1185">Reference proteome</keyword>
<organism evidence="2 3">
    <name type="scientific">Sphingomonas corticis</name>
    <dbReference type="NCBI Taxonomy" id="2722791"/>
    <lineage>
        <taxon>Bacteria</taxon>
        <taxon>Pseudomonadati</taxon>
        <taxon>Pseudomonadota</taxon>
        <taxon>Alphaproteobacteria</taxon>
        <taxon>Sphingomonadales</taxon>
        <taxon>Sphingomonadaceae</taxon>
        <taxon>Sphingomonas</taxon>
    </lineage>
</organism>
<dbReference type="EMBL" id="JAAVJH010000003">
    <property type="protein sequence ID" value="NJR78239.1"/>
    <property type="molecule type" value="Genomic_DNA"/>
</dbReference>
<evidence type="ECO:0000313" key="3">
    <source>
        <dbReference type="Proteomes" id="UP000732399"/>
    </source>
</evidence>
<feature type="transmembrane region" description="Helical" evidence="1">
    <location>
        <begin position="35"/>
        <end position="52"/>
    </location>
</feature>
<comment type="caution">
    <text evidence="2">The sequence shown here is derived from an EMBL/GenBank/DDBJ whole genome shotgun (WGS) entry which is preliminary data.</text>
</comment>
<dbReference type="RefSeq" id="WP_168133753.1">
    <property type="nucleotide sequence ID" value="NZ_JAAVJH010000003.1"/>
</dbReference>
<proteinExistence type="predicted"/>
<sequence>MVARLARILLVAALIGAVAMALTPRPPSLHVGDKWQHMAAFGTLTILAVAGFPRSPLHRIGERLSFLGALIEVFQSIPAIGRDCDVMDWLADTYVIVGVLIVVRIVRGPSPASRASASTP</sequence>
<keyword evidence="1" id="KW-0812">Transmembrane</keyword>
<keyword evidence="1" id="KW-0472">Membrane</keyword>
<accession>A0ABX1CJS2</accession>